<dbReference type="Pfam" id="PF22550">
    <property type="entry name" value="CesT_Tir_1"/>
    <property type="match status" value="1"/>
</dbReference>
<dbReference type="AlphaFoldDB" id="A0AA35W968"/>
<dbReference type="EMBL" id="CASHTH010000686">
    <property type="protein sequence ID" value="CAI8006430.1"/>
    <property type="molecule type" value="Genomic_DNA"/>
</dbReference>
<organism evidence="1 2">
    <name type="scientific">Geodia barretti</name>
    <name type="common">Barrett's horny sponge</name>
    <dbReference type="NCBI Taxonomy" id="519541"/>
    <lineage>
        <taxon>Eukaryota</taxon>
        <taxon>Metazoa</taxon>
        <taxon>Porifera</taxon>
        <taxon>Demospongiae</taxon>
        <taxon>Heteroscleromorpha</taxon>
        <taxon>Tetractinellida</taxon>
        <taxon>Astrophorina</taxon>
        <taxon>Geodiidae</taxon>
        <taxon>Geodia</taxon>
    </lineage>
</organism>
<name>A0AA35W968_GEOBA</name>
<dbReference type="Proteomes" id="UP001174909">
    <property type="component" value="Unassembled WGS sequence"/>
</dbReference>
<keyword evidence="2" id="KW-1185">Reference proteome</keyword>
<dbReference type="SUPFAM" id="SSF69635">
    <property type="entry name" value="Type III secretory system chaperone-like"/>
    <property type="match status" value="1"/>
</dbReference>
<gene>
    <name evidence="1" type="ORF">GBAR_LOCUS4719</name>
</gene>
<accession>A0AA35W968</accession>
<evidence type="ECO:0000313" key="2">
    <source>
        <dbReference type="Proteomes" id="UP001174909"/>
    </source>
</evidence>
<evidence type="ECO:0000313" key="1">
    <source>
        <dbReference type="EMBL" id="CAI8006430.1"/>
    </source>
</evidence>
<reference evidence="1" key="1">
    <citation type="submission" date="2023-03" db="EMBL/GenBank/DDBJ databases">
        <authorList>
            <person name="Steffen K."/>
            <person name="Cardenas P."/>
        </authorList>
    </citation>
    <scope>NUCLEOTIDE SEQUENCE</scope>
</reference>
<proteinExistence type="predicted"/>
<dbReference type="InterPro" id="IPR054345">
    <property type="entry name" value="Tir-like"/>
</dbReference>
<dbReference type="Gene3D" id="3.30.1460.10">
    <property type="match status" value="1"/>
</dbReference>
<comment type="caution">
    <text evidence="1">The sequence shown here is derived from an EMBL/GenBank/DDBJ whole genome shotgun (WGS) entry which is preliminary data.</text>
</comment>
<sequence length="79" mass="8782">MSFDELDNDTWVINDEERGVENVIVVHEDPVVIFRLKVTDLPRGDHCALYAELLRLNGTDLLHGAYALEGNGLEGTPSC</sequence>
<protein>
    <submittedName>
        <fullName evidence="1">Uncharacterized protein</fullName>
    </submittedName>
</protein>